<evidence type="ECO:0000256" key="1">
    <source>
        <dbReference type="SAM" id="Phobius"/>
    </source>
</evidence>
<protein>
    <submittedName>
        <fullName evidence="3">Uncharacterized protein LOC102801979</fullName>
    </submittedName>
</protein>
<gene>
    <name evidence="3" type="primary">LOC102801979</name>
</gene>
<dbReference type="Proteomes" id="UP000694865">
    <property type="component" value="Unplaced"/>
</dbReference>
<dbReference type="GeneID" id="102801979"/>
<accession>A0ABM0MCJ2</accession>
<dbReference type="SUPFAM" id="SSF52266">
    <property type="entry name" value="SGNH hydrolase"/>
    <property type="match status" value="1"/>
</dbReference>
<dbReference type="RefSeq" id="XP_006817733.1">
    <property type="nucleotide sequence ID" value="XM_006817670.1"/>
</dbReference>
<keyword evidence="2" id="KW-1185">Reference proteome</keyword>
<keyword evidence="1" id="KW-0472">Membrane</keyword>
<evidence type="ECO:0000313" key="2">
    <source>
        <dbReference type="Proteomes" id="UP000694865"/>
    </source>
</evidence>
<name>A0ABM0MCJ2_SACKO</name>
<keyword evidence="1" id="KW-1133">Transmembrane helix</keyword>
<organism evidence="2 3">
    <name type="scientific">Saccoglossus kowalevskii</name>
    <name type="common">Acorn worm</name>
    <dbReference type="NCBI Taxonomy" id="10224"/>
    <lineage>
        <taxon>Eukaryota</taxon>
        <taxon>Metazoa</taxon>
        <taxon>Hemichordata</taxon>
        <taxon>Enteropneusta</taxon>
        <taxon>Harrimaniidae</taxon>
        <taxon>Saccoglossus</taxon>
    </lineage>
</organism>
<feature type="transmembrane region" description="Helical" evidence="1">
    <location>
        <begin position="23"/>
        <end position="41"/>
    </location>
</feature>
<sequence length="555" mass="63333">MEDDQKKTALYETKHWCIMGSNVTKFIVLCTIVLITVAAYVHTSQRMHSNKLVLPQMAMVQTETHYSNNGKLSWQSDPQERLIGGFDDEFCSMEEYPEYFMLSNEAVQFLMKDGHHEIYLAACQPTILYVYGMSLKNTMVRCRPWVDMQARVLGPDLQFYPGAKAYTLMFNNVRVRWAGEDKFELLIPPLQLGVYYLEILLVHGENAHRVLFDNENNTKGAPCVDTGIAETPVSLIVNDNSTCPFYKSDSTPLCKSGNVTGRWVSTPPDGCDGNVCDGNIDVLASSGRVWAPYDCHYKIFTPGELNKCFRDKVILVVGDSITQEIANEIVQLYMYKDKLPISRDMKRKKKDIRRSVTAFWRSINEQHTMVGYSFLMASPLGCGIDCVNKHTESELHDILLQHGKVDLLITSTGVHEVAPFNRIHPKHKDVFVEYEKGLPTFIEKIQTLVKDSGQIVWITAPDSSDLARCSYHAKPRLEKINNITKSFVDEYLHSNKSLLPIHLIDFFRVSENCQCGNEHKGIRFMNYENQQNAVKSYNGFVSRMLLHIYLTLLCN</sequence>
<reference evidence="3" key="1">
    <citation type="submission" date="2025-08" db="UniProtKB">
        <authorList>
            <consortium name="RefSeq"/>
        </authorList>
    </citation>
    <scope>IDENTIFICATION</scope>
    <source>
        <tissue evidence="3">Testes</tissue>
    </source>
</reference>
<evidence type="ECO:0000313" key="3">
    <source>
        <dbReference type="RefSeq" id="XP_006817733.1"/>
    </source>
</evidence>
<keyword evidence="1" id="KW-0812">Transmembrane</keyword>
<proteinExistence type="predicted"/>